<proteinExistence type="predicted"/>
<organism evidence="1 2">
    <name type="scientific">Marivirga tractuosa (strain ATCC 23168 / DSM 4126 / NBRC 15989 / NCIMB 1408 / VKM B-1430 / H-43)</name>
    <name type="common">Microscilla tractuosa</name>
    <name type="synonym">Flexibacter tractuosus</name>
    <dbReference type="NCBI Taxonomy" id="643867"/>
    <lineage>
        <taxon>Bacteria</taxon>
        <taxon>Pseudomonadati</taxon>
        <taxon>Bacteroidota</taxon>
        <taxon>Cytophagia</taxon>
        <taxon>Cytophagales</taxon>
        <taxon>Marivirgaceae</taxon>
        <taxon>Marivirga</taxon>
    </lineage>
</organism>
<protein>
    <recommendedName>
        <fullName evidence="3">SsrA-binding protein</fullName>
    </recommendedName>
</protein>
<accession>E4TQ42</accession>
<evidence type="ECO:0000313" key="1">
    <source>
        <dbReference type="EMBL" id="ADR21588.1"/>
    </source>
</evidence>
<dbReference type="EMBL" id="CP002349">
    <property type="protein sequence ID" value="ADR21588.1"/>
    <property type="molecule type" value="Genomic_DNA"/>
</dbReference>
<dbReference type="AlphaFoldDB" id="E4TQ42"/>
<dbReference type="KEGG" id="mtt:Ftrac_1599"/>
<evidence type="ECO:0000313" key="2">
    <source>
        <dbReference type="Proteomes" id="UP000008720"/>
    </source>
</evidence>
<dbReference type="Proteomes" id="UP000008720">
    <property type="component" value="Chromosome"/>
</dbReference>
<reference evidence="1 2" key="1">
    <citation type="journal article" date="2011" name="Stand. Genomic Sci.">
        <title>Complete genome sequence of Marivirga tractuosa type strain (H-43).</title>
        <authorList>
            <person name="Pagani I."/>
            <person name="Chertkov O."/>
            <person name="Lapidus A."/>
            <person name="Lucas S."/>
            <person name="Del Rio T.G."/>
            <person name="Tice H."/>
            <person name="Copeland A."/>
            <person name="Cheng J.F."/>
            <person name="Nolan M."/>
            <person name="Saunders E."/>
            <person name="Pitluck S."/>
            <person name="Held B."/>
            <person name="Goodwin L."/>
            <person name="Liolios K."/>
            <person name="Ovchinikova G."/>
            <person name="Ivanova N."/>
            <person name="Mavromatis K."/>
            <person name="Pati A."/>
            <person name="Chen A."/>
            <person name="Palaniappan K."/>
            <person name="Land M."/>
            <person name="Hauser L."/>
            <person name="Jeffries C.D."/>
            <person name="Detter J.C."/>
            <person name="Han C."/>
            <person name="Tapia R."/>
            <person name="Ngatchou-Djao O.D."/>
            <person name="Rohde M."/>
            <person name="Goker M."/>
            <person name="Spring S."/>
            <person name="Sikorski J."/>
            <person name="Woyke T."/>
            <person name="Bristow J."/>
            <person name="Eisen J.A."/>
            <person name="Markowitz V."/>
            <person name="Hugenholtz P."/>
            <person name="Klenk H.P."/>
            <person name="Kyrpides N.C."/>
        </authorList>
    </citation>
    <scope>NUCLEOTIDE SEQUENCE [LARGE SCALE GENOMIC DNA]</scope>
    <source>
        <strain evidence="2">ATCC 23168 / DSM 4126 / NBRC 15989 / NCIMB 1408 / VKM B-1430 / H-43</strain>
    </source>
</reference>
<sequence length="57" mass="6571">MPLFGAFCFFMKKSFFKILAKINKIILPSLAKKDLTKLSKLEKAIVAYRYIVTKNSL</sequence>
<dbReference type="HOGENOM" id="CLU_211076_0_0_10"/>
<keyword evidence="2" id="KW-1185">Reference proteome</keyword>
<dbReference type="STRING" id="643867.Ftrac_1599"/>
<name>E4TQ42_MARTH</name>
<gene>
    <name evidence="1" type="ordered locus">Ftrac_1599</name>
</gene>
<evidence type="ECO:0008006" key="3">
    <source>
        <dbReference type="Google" id="ProtNLM"/>
    </source>
</evidence>
<dbReference type="eggNOG" id="ENOG5032QD0">
    <property type="taxonomic scope" value="Bacteria"/>
</dbReference>